<evidence type="ECO:0000313" key="2">
    <source>
        <dbReference type="EMBL" id="MXV21915.1"/>
    </source>
</evidence>
<accession>A0A6I4YW92</accession>
<organism evidence="2 3">
    <name type="scientific">Deinococcus xianganensis</name>
    <dbReference type="NCBI Taxonomy" id="1507289"/>
    <lineage>
        <taxon>Bacteria</taxon>
        <taxon>Thermotogati</taxon>
        <taxon>Deinococcota</taxon>
        <taxon>Deinococci</taxon>
        <taxon>Deinococcales</taxon>
        <taxon>Deinococcaceae</taxon>
        <taxon>Deinococcus</taxon>
    </lineage>
</organism>
<dbReference type="RefSeq" id="WP_160982477.1">
    <property type="nucleotide sequence ID" value="NZ_WVHK01000149.1"/>
</dbReference>
<keyword evidence="3" id="KW-1185">Reference proteome</keyword>
<keyword evidence="1" id="KW-0812">Transmembrane</keyword>
<comment type="caution">
    <text evidence="2">The sequence shown here is derived from an EMBL/GenBank/DDBJ whole genome shotgun (WGS) entry which is preliminary data.</text>
</comment>
<keyword evidence="1" id="KW-1133">Transmembrane helix</keyword>
<dbReference type="Proteomes" id="UP000430519">
    <property type="component" value="Unassembled WGS sequence"/>
</dbReference>
<name>A0A6I4YW92_9DEIO</name>
<feature type="transmembrane region" description="Helical" evidence="1">
    <location>
        <begin position="102"/>
        <end position="125"/>
    </location>
</feature>
<gene>
    <name evidence="2" type="ORF">GLX28_20035</name>
</gene>
<keyword evidence="1" id="KW-0472">Membrane</keyword>
<sequence>MRAGQLAIAAFAAYAVLYLTAPDARPILDAMTPWGMFGIIFSSLAGVILRVWSELLSGERLYWYRWRPWHELAWALGCAAVAAWMMQRVLSAVPDVAPAGWAMVWQPLLQLAGAALIVLAARAGYEDGDDHTWRARHGLG</sequence>
<protein>
    <submittedName>
        <fullName evidence="2">Uncharacterized protein</fullName>
    </submittedName>
</protein>
<proteinExistence type="predicted"/>
<dbReference type="AlphaFoldDB" id="A0A6I4YW92"/>
<feature type="transmembrane region" description="Helical" evidence="1">
    <location>
        <begin position="72"/>
        <end position="90"/>
    </location>
</feature>
<feature type="transmembrane region" description="Helical" evidence="1">
    <location>
        <begin position="31"/>
        <end position="52"/>
    </location>
</feature>
<evidence type="ECO:0000313" key="3">
    <source>
        <dbReference type="Proteomes" id="UP000430519"/>
    </source>
</evidence>
<evidence type="ECO:0000256" key="1">
    <source>
        <dbReference type="SAM" id="Phobius"/>
    </source>
</evidence>
<dbReference type="EMBL" id="WVHK01000149">
    <property type="protein sequence ID" value="MXV21915.1"/>
    <property type="molecule type" value="Genomic_DNA"/>
</dbReference>
<reference evidence="2 3" key="1">
    <citation type="submission" date="2019-11" db="EMBL/GenBank/DDBJ databases">
        <title>Genome sequence of Deinococcus xianganensis Y35, AI-2 producing algicidal bacterium, isolated from lake water.</title>
        <authorList>
            <person name="Li Y."/>
        </authorList>
    </citation>
    <scope>NUCLEOTIDE SEQUENCE [LARGE SCALE GENOMIC DNA]</scope>
    <source>
        <strain evidence="2 3">Y35</strain>
    </source>
</reference>